<gene>
    <name evidence="2" type="ORF">FNV43_RR24856</name>
</gene>
<organism evidence="2 3">
    <name type="scientific">Rhamnella rubrinervis</name>
    <dbReference type="NCBI Taxonomy" id="2594499"/>
    <lineage>
        <taxon>Eukaryota</taxon>
        <taxon>Viridiplantae</taxon>
        <taxon>Streptophyta</taxon>
        <taxon>Embryophyta</taxon>
        <taxon>Tracheophyta</taxon>
        <taxon>Spermatophyta</taxon>
        <taxon>Magnoliopsida</taxon>
        <taxon>eudicotyledons</taxon>
        <taxon>Gunneridae</taxon>
        <taxon>Pentapetalae</taxon>
        <taxon>rosids</taxon>
        <taxon>fabids</taxon>
        <taxon>Rosales</taxon>
        <taxon>Rhamnaceae</taxon>
        <taxon>rhamnoid group</taxon>
        <taxon>Rhamneae</taxon>
        <taxon>Rhamnella</taxon>
    </lineage>
</organism>
<evidence type="ECO:0000256" key="1">
    <source>
        <dbReference type="SAM" id="MobiDB-lite"/>
    </source>
</evidence>
<feature type="region of interest" description="Disordered" evidence="1">
    <location>
        <begin position="365"/>
        <end position="400"/>
    </location>
</feature>
<keyword evidence="3" id="KW-1185">Reference proteome</keyword>
<name>A0A8K0GR35_9ROSA</name>
<sequence>MSSDGGVSSNPSIDVVCFSLPYLGRRNALGGESRRNGDWRAGLDDARSWLDAHLCPTPRRTTLAASLVLLLLLVASRRGYLRNFLDGWVEGPPLQGYIPCCAGSFFRGEPIASAEGVFGKYRQKTFGFSPEECPDHVLLFGGDPKPFTEVRGCTSAKSVRSCLVTGKVLGSLSPILKAISYRQIHPSRGESALSKGSGADSLIWLGMSNLSRVRHVALFEDRYIGLDYHGSHGYRSGPIAAGPSTQCWGWIGVPTLGLESTEARSDEYNRKVKSETETGTGISRSKLESRNCGSVRSAELCFRTVLGLESHDRWKFWLMEAFGEEVKLRLQREFSNKEARMKNPGVGNTRESLWLGGGSYRKNSIGGRGEDGGMASHRSWKEEELTHQLGSADPTEPGSVWRLGKEEHGIAGRSYHYVVRRRLGSDAEAAASVVMARNNFPGSNVVRVEEGSKRKVHSVVNAGYFPIFHLPNWEERPFMTCLKSGRLGFQALILMDKIHGGARQGI</sequence>
<evidence type="ECO:0000313" key="3">
    <source>
        <dbReference type="Proteomes" id="UP000796880"/>
    </source>
</evidence>
<dbReference type="AlphaFoldDB" id="A0A8K0GR35"/>
<proteinExistence type="predicted"/>
<dbReference type="EMBL" id="VOIH02000011">
    <property type="protein sequence ID" value="KAF3433753.1"/>
    <property type="molecule type" value="Genomic_DNA"/>
</dbReference>
<comment type="caution">
    <text evidence="2">The sequence shown here is derived from an EMBL/GenBank/DDBJ whole genome shotgun (WGS) entry which is preliminary data.</text>
</comment>
<feature type="region of interest" description="Disordered" evidence="1">
    <location>
        <begin position="269"/>
        <end position="288"/>
    </location>
</feature>
<accession>A0A8K0GR35</accession>
<reference evidence="2" key="1">
    <citation type="submission" date="2020-03" db="EMBL/GenBank/DDBJ databases">
        <title>A high-quality chromosome-level genome assembly of a woody plant with both climbing and erect habits, Rhamnella rubrinervis.</title>
        <authorList>
            <person name="Lu Z."/>
            <person name="Yang Y."/>
            <person name="Zhu X."/>
            <person name="Sun Y."/>
        </authorList>
    </citation>
    <scope>NUCLEOTIDE SEQUENCE</scope>
    <source>
        <strain evidence="2">BYM</strain>
        <tissue evidence="2">Leaf</tissue>
    </source>
</reference>
<evidence type="ECO:0000313" key="2">
    <source>
        <dbReference type="EMBL" id="KAF3433753.1"/>
    </source>
</evidence>
<protein>
    <submittedName>
        <fullName evidence="2">Uncharacterized protein</fullName>
    </submittedName>
</protein>
<dbReference type="Proteomes" id="UP000796880">
    <property type="component" value="Unassembled WGS sequence"/>
</dbReference>